<dbReference type="Proteomes" id="UP000502677">
    <property type="component" value="Chromosome"/>
</dbReference>
<feature type="transmembrane region" description="Helical" evidence="1">
    <location>
        <begin position="162"/>
        <end position="184"/>
    </location>
</feature>
<dbReference type="InterPro" id="IPR052712">
    <property type="entry name" value="Acid_resist_chaperone_HdeD"/>
</dbReference>
<dbReference type="RefSeq" id="WP_166291121.1">
    <property type="nucleotide sequence ID" value="NZ_CP049863.1"/>
</dbReference>
<keyword evidence="1" id="KW-0472">Membrane</keyword>
<feature type="transmembrane region" description="Helical" evidence="1">
    <location>
        <begin position="77"/>
        <end position="98"/>
    </location>
</feature>
<feature type="transmembrane region" description="Helical" evidence="1">
    <location>
        <begin position="137"/>
        <end position="156"/>
    </location>
</feature>
<evidence type="ECO:0000256" key="1">
    <source>
        <dbReference type="SAM" id="Phobius"/>
    </source>
</evidence>
<gene>
    <name evidence="2" type="ORF">G7068_08535</name>
</gene>
<feature type="transmembrane region" description="Helical" evidence="1">
    <location>
        <begin position="44"/>
        <end position="65"/>
    </location>
</feature>
<dbReference type="PANTHER" id="PTHR34989:SF1">
    <property type="entry name" value="PROTEIN HDED"/>
    <property type="match status" value="1"/>
</dbReference>
<name>A0A6G7XFT3_9MICO</name>
<evidence type="ECO:0008006" key="4">
    <source>
        <dbReference type="Google" id="ProtNLM"/>
    </source>
</evidence>
<dbReference type="InterPro" id="IPR005325">
    <property type="entry name" value="DUF308_memb"/>
</dbReference>
<evidence type="ECO:0000313" key="2">
    <source>
        <dbReference type="EMBL" id="QIK63238.1"/>
    </source>
</evidence>
<sequence>MSTQEANVTNRASDGMRIAFGVGGLIAVVLGLLVLFFPVKSGAVVLQIVAAIIAAYALVMGVVYIGSAIFSRTLGGWARTGHILLGLLYIIGGIIMMVNLGATAAVLTVFLTVIIGVLWLFEGIMAFTTVSQSNNKVWTVIYGIISVIAGLVLMFSPLMGAITLWILLGISMVVLGIVQVVRAFSMKSVA</sequence>
<feature type="transmembrane region" description="Helical" evidence="1">
    <location>
        <begin position="104"/>
        <end position="125"/>
    </location>
</feature>
<reference evidence="2 3" key="1">
    <citation type="submission" date="2020-03" db="EMBL/GenBank/DDBJ databases">
        <title>Leucobacter sp. nov., isolated from beetles.</title>
        <authorList>
            <person name="Hyun D.-W."/>
            <person name="Bae J.-W."/>
        </authorList>
    </citation>
    <scope>NUCLEOTIDE SEQUENCE [LARGE SCALE GENOMIC DNA]</scope>
    <source>
        <strain evidence="2 3">HDW9C</strain>
    </source>
</reference>
<proteinExistence type="predicted"/>
<dbReference type="AlphaFoldDB" id="A0A6G7XFT3"/>
<keyword evidence="3" id="KW-1185">Reference proteome</keyword>
<dbReference type="KEGG" id="lvi:G7068_08535"/>
<feature type="transmembrane region" description="Helical" evidence="1">
    <location>
        <begin position="18"/>
        <end position="38"/>
    </location>
</feature>
<dbReference type="EMBL" id="CP049863">
    <property type="protein sequence ID" value="QIK63238.1"/>
    <property type="molecule type" value="Genomic_DNA"/>
</dbReference>
<dbReference type="PANTHER" id="PTHR34989">
    <property type="entry name" value="PROTEIN HDED"/>
    <property type="match status" value="1"/>
</dbReference>
<protein>
    <recommendedName>
        <fullName evidence="4">Acid-resistance membrane protein</fullName>
    </recommendedName>
</protein>
<dbReference type="GO" id="GO:0005886">
    <property type="term" value="C:plasma membrane"/>
    <property type="evidence" value="ECO:0007669"/>
    <property type="project" value="TreeGrafter"/>
</dbReference>
<keyword evidence="1" id="KW-0812">Transmembrane</keyword>
<keyword evidence="1" id="KW-1133">Transmembrane helix</keyword>
<organism evidence="2 3">
    <name type="scientific">Leucobacter viscericola</name>
    <dbReference type="NCBI Taxonomy" id="2714935"/>
    <lineage>
        <taxon>Bacteria</taxon>
        <taxon>Bacillati</taxon>
        <taxon>Actinomycetota</taxon>
        <taxon>Actinomycetes</taxon>
        <taxon>Micrococcales</taxon>
        <taxon>Microbacteriaceae</taxon>
        <taxon>Leucobacter</taxon>
    </lineage>
</organism>
<accession>A0A6G7XFT3</accession>
<dbReference type="Pfam" id="PF03729">
    <property type="entry name" value="DUF308"/>
    <property type="match status" value="2"/>
</dbReference>
<evidence type="ECO:0000313" key="3">
    <source>
        <dbReference type="Proteomes" id="UP000502677"/>
    </source>
</evidence>